<dbReference type="EMBL" id="CP059319">
    <property type="protein sequence ID" value="QTH20051.1"/>
    <property type="molecule type" value="Genomic_DNA"/>
</dbReference>
<dbReference type="AlphaFoldDB" id="A0A975D0M8"/>
<feature type="domain" description="VOC" evidence="1">
    <location>
        <begin position="6"/>
        <end position="143"/>
    </location>
</feature>
<gene>
    <name evidence="2" type="ORF">HRJ34_17020</name>
</gene>
<name>A0A975D0M8_9SPHN</name>
<organism evidence="2 3">
    <name type="scientific">Rhizorhabdus wittichii</name>
    <dbReference type="NCBI Taxonomy" id="160791"/>
    <lineage>
        <taxon>Bacteria</taxon>
        <taxon>Pseudomonadati</taxon>
        <taxon>Pseudomonadota</taxon>
        <taxon>Alphaproteobacteria</taxon>
        <taxon>Sphingomonadales</taxon>
        <taxon>Sphingomonadaceae</taxon>
        <taxon>Rhizorhabdus</taxon>
    </lineage>
</organism>
<dbReference type="OMA" id="APENIIM"/>
<dbReference type="PROSITE" id="PS51819">
    <property type="entry name" value="VOC"/>
    <property type="match status" value="1"/>
</dbReference>
<reference evidence="2" key="2">
    <citation type="submission" date="2021-04" db="EMBL/GenBank/DDBJ databases">
        <title>Isolation and genomic analysis of the ibuprofen-degrading bacterium Sphingomonas strain MPO218.</title>
        <authorList>
            <person name="Aulestia M."/>
            <person name="Flores A."/>
            <person name="Mangas E.L."/>
            <person name="Perez-Pulido A.J."/>
            <person name="Santero E."/>
            <person name="Camacho E.M."/>
        </authorList>
    </citation>
    <scope>NUCLEOTIDE SEQUENCE</scope>
    <source>
        <strain evidence="2">MPO218</strain>
    </source>
</reference>
<reference evidence="2" key="1">
    <citation type="submission" date="2020-07" db="EMBL/GenBank/DDBJ databases">
        <authorList>
            <person name="Camacho E."/>
        </authorList>
    </citation>
    <scope>NUCLEOTIDE SEQUENCE</scope>
    <source>
        <strain evidence="2">MPO218</strain>
    </source>
</reference>
<dbReference type="RefSeq" id="WP_012049289.1">
    <property type="nucleotide sequence ID" value="NZ_CP059319.1"/>
</dbReference>
<protein>
    <submittedName>
        <fullName evidence="2">VOC family protein</fullName>
    </submittedName>
</protein>
<accession>A0A975D0M8</accession>
<dbReference type="SUPFAM" id="SSF54593">
    <property type="entry name" value="Glyoxalase/Bleomycin resistance protein/Dihydroxybiphenyl dioxygenase"/>
    <property type="match status" value="1"/>
</dbReference>
<dbReference type="InterPro" id="IPR029068">
    <property type="entry name" value="Glyas_Bleomycin-R_OHBP_Dase"/>
</dbReference>
<dbReference type="Gene3D" id="3.10.180.10">
    <property type="entry name" value="2,3-Dihydroxybiphenyl 1,2-Dioxygenase, domain 1"/>
    <property type="match status" value="1"/>
</dbReference>
<sequence>MPIANGVNHLALSTRDMKGQIQFFSEVCGMELMGLFWMHGTNGAFHCFLKLNDQSYMSFVQTPDMGEKEAVKGVSYASHLVAGAAPGAFQHVAFNVGTQAELLALRDRIRRAGYQVIGTMDHGICKSIYLNAPENIIMEFTSNEGGAELTADMWVDPECARLCGFSQEELDRCLRPAPLELTGGVVPNPATPRLPLELVPEEVRATTLALSDEEFSKKMDYTIPPNAAKVA</sequence>
<dbReference type="CDD" id="cd06587">
    <property type="entry name" value="VOC"/>
    <property type="match status" value="1"/>
</dbReference>
<proteinExistence type="predicted"/>
<evidence type="ECO:0000313" key="2">
    <source>
        <dbReference type="EMBL" id="QTH20051.1"/>
    </source>
</evidence>
<dbReference type="Pfam" id="PF00903">
    <property type="entry name" value="Glyoxalase"/>
    <property type="match status" value="1"/>
</dbReference>
<dbReference type="Proteomes" id="UP000664914">
    <property type="component" value="Chromosome"/>
</dbReference>
<dbReference type="InterPro" id="IPR037523">
    <property type="entry name" value="VOC_core"/>
</dbReference>
<dbReference type="InterPro" id="IPR004360">
    <property type="entry name" value="Glyas_Fos-R_dOase_dom"/>
</dbReference>
<evidence type="ECO:0000313" key="3">
    <source>
        <dbReference type="Proteomes" id="UP000664914"/>
    </source>
</evidence>
<evidence type="ECO:0000259" key="1">
    <source>
        <dbReference type="PROSITE" id="PS51819"/>
    </source>
</evidence>